<proteinExistence type="predicted"/>
<accession>A0A1I7Y7L4</accession>
<dbReference type="Proteomes" id="UP000095287">
    <property type="component" value="Unplaced"/>
</dbReference>
<protein>
    <submittedName>
        <fullName evidence="2">Uncharacterized protein</fullName>
    </submittedName>
</protein>
<sequence length="246" mass="27120">MGRFLLARKDDALYCVGAKVRHDSNESRVRPNPSTLRRSPPGILIRWGTPMVSQGEELTSFHSLGIPPGKALPAGRALKLPPGSPGPGKRVPVVPAACVIFFASEPISASPTFFIAKFNISPSDAHEILRRGSNYASSRVALESHVLRAARECLEALMSCLQYPGEDRSPWKVDVTRKTRRPFTWIGSQDGPRGTGWPIYCSLEIILVGEARIQLDMAATCNDARVFVREQENDIASRKRISSRRT</sequence>
<reference evidence="2" key="1">
    <citation type="submission" date="2016-11" db="UniProtKB">
        <authorList>
            <consortium name="WormBaseParasite"/>
        </authorList>
    </citation>
    <scope>IDENTIFICATION</scope>
</reference>
<name>A0A1I7Y7L4_9BILA</name>
<keyword evidence="1" id="KW-1185">Reference proteome</keyword>
<evidence type="ECO:0000313" key="1">
    <source>
        <dbReference type="Proteomes" id="UP000095287"/>
    </source>
</evidence>
<evidence type="ECO:0000313" key="2">
    <source>
        <dbReference type="WBParaSite" id="L893_g13292.t1"/>
    </source>
</evidence>
<dbReference type="WBParaSite" id="L893_g13292.t1">
    <property type="protein sequence ID" value="L893_g13292.t1"/>
    <property type="gene ID" value="L893_g13292"/>
</dbReference>
<organism evidence="1 2">
    <name type="scientific">Steinernema glaseri</name>
    <dbReference type="NCBI Taxonomy" id="37863"/>
    <lineage>
        <taxon>Eukaryota</taxon>
        <taxon>Metazoa</taxon>
        <taxon>Ecdysozoa</taxon>
        <taxon>Nematoda</taxon>
        <taxon>Chromadorea</taxon>
        <taxon>Rhabditida</taxon>
        <taxon>Tylenchina</taxon>
        <taxon>Panagrolaimomorpha</taxon>
        <taxon>Strongyloidoidea</taxon>
        <taxon>Steinernematidae</taxon>
        <taxon>Steinernema</taxon>
    </lineage>
</organism>
<dbReference type="AlphaFoldDB" id="A0A1I7Y7L4"/>